<gene>
    <name evidence="2" type="ORF">TM35_000111460</name>
</gene>
<evidence type="ECO:0000313" key="3">
    <source>
        <dbReference type="Proteomes" id="UP000192257"/>
    </source>
</evidence>
<protein>
    <submittedName>
        <fullName evidence="2">Putative dynein heavy chain</fullName>
    </submittedName>
</protein>
<feature type="region of interest" description="Disordered" evidence="1">
    <location>
        <begin position="262"/>
        <end position="300"/>
    </location>
</feature>
<evidence type="ECO:0000313" key="2">
    <source>
        <dbReference type="EMBL" id="ORC89612.1"/>
    </source>
</evidence>
<dbReference type="GeneID" id="39984635"/>
<dbReference type="EMBL" id="NBCO01000011">
    <property type="protein sequence ID" value="ORC89612.1"/>
    <property type="molecule type" value="Genomic_DNA"/>
</dbReference>
<keyword evidence="3" id="KW-1185">Reference proteome</keyword>
<feature type="compositionally biased region" description="Basic and acidic residues" evidence="1">
    <location>
        <begin position="264"/>
        <end position="291"/>
    </location>
</feature>
<organism evidence="2 3">
    <name type="scientific">Trypanosoma theileri</name>
    <dbReference type="NCBI Taxonomy" id="67003"/>
    <lineage>
        <taxon>Eukaryota</taxon>
        <taxon>Discoba</taxon>
        <taxon>Euglenozoa</taxon>
        <taxon>Kinetoplastea</taxon>
        <taxon>Metakinetoplastina</taxon>
        <taxon>Trypanosomatida</taxon>
        <taxon>Trypanosomatidae</taxon>
        <taxon>Trypanosoma</taxon>
    </lineage>
</organism>
<dbReference type="Proteomes" id="UP000192257">
    <property type="component" value="Unassembled WGS sequence"/>
</dbReference>
<comment type="caution">
    <text evidence="2">The sequence shown here is derived from an EMBL/GenBank/DDBJ whole genome shotgun (WGS) entry which is preliminary data.</text>
</comment>
<evidence type="ECO:0000256" key="1">
    <source>
        <dbReference type="SAM" id="MobiDB-lite"/>
    </source>
</evidence>
<feature type="region of interest" description="Disordered" evidence="1">
    <location>
        <begin position="873"/>
        <end position="910"/>
    </location>
</feature>
<accession>A0A1X0NY64</accession>
<dbReference type="VEuPathDB" id="TriTrypDB:TM35_000111460"/>
<dbReference type="PANTHER" id="PTHR31043">
    <property type="entry name" value="NEPHROCYSTIN-4"/>
    <property type="match status" value="1"/>
</dbReference>
<dbReference type="GO" id="GO:0005856">
    <property type="term" value="C:cytoskeleton"/>
    <property type="evidence" value="ECO:0007669"/>
    <property type="project" value="InterPro"/>
</dbReference>
<dbReference type="RefSeq" id="XP_028883678.1">
    <property type="nucleotide sequence ID" value="XM_029024855.1"/>
</dbReference>
<sequence>MVRSRSAEQTARVLLSNAVRYDTWESKALKENTVGSRLTLRLTWDELPLESPFMDVVALQMTLFDKNSSSFIGATYTVSRQTITEPIIFQTSVENVVLALELVAHDERSNAPVEGRRVLLWGYIPISNLASDCVLTLQSGSAQLLLLDPKSWPTNNKDAVQKLGYKCSVVEDVVLVQLMTRLVPPGIFVPQSFTESTPQASTSSFRCVVTNIQLNPTSEEAEWYNSSTEWRVAAVAHNGYQQLGQGAEVPLVFDYISSTSNSISDDRDTSSDSHHDYHIHHNEDEDNDSVKRSASSFTMSARGGNVRHRVLHSVMALTIDALPVHSATSLVLAIRRRRVGESQFEVLGFCVFPLCVMPVRDRDLRVENLPTLQGPFACRDPRLLMLEPSSPYGKLPMAVTLTVEYYDTEVPAGMETLSLGKEMGGYDDHQMMMMMMMKKSDDKTPMSDKLITEDTVTTQIPFTSVDPGMKNIGILSTEEHIPPKETGTTAIATSPQNIATLTTDAAKISSTTTVPVAPKIELSYPLDGMKGQTGKEDVSIDVFKMLCNVMEELRRLREMQEEIMRYGRPRGIPADRVTKTGKRLDDATEIDVVDLSPTPVSISWEVRCQIEENLQPILHPVRGTPLEVHVPASNDMTASLYGIRFEGLSTDTAIEVPVDVCFMFSFGPLPFQTIGPIHTSRIDKTSHVQTFKLYEGTQRGGMVWCEPIEAAEDPFLQKYKKNGDITLYIHVYDALTMFYIGSANVQLKHFRRPYNAESSRTAMDLPFYRDLSLTEKTVPAKVLPIMRNAGQLHVTLFCVGVGGGNLATVQVNRVIEPPKGSRVIVAKKLPHANIMEQLPDNISKGGEAKTLVSQEGNDRPSSNAIPLPIQAAGVTEKSQTSEGQGQGGEEQQQQQSRNNDINNKSGEKDDIHWRRAQYVKQLYGSRTSLSGVSSNNNTNNNRIQEADLEFRLRYLEKQRDEMKSRKIAETLMARLTVHHHLCVAAFRPEKTRTLFENPFNVAMRFCVEIDSAATGALEVLSSPSFLLGPRERTEVVLVIRLNTGGKRRGNNNNNNNNSNRDAVQLRARLYAESGRELVRVIDIHATVGPPFVDRRYEIYGVAGTRVSKKFFSRLFPAALFPITSDTIQLLNRMRAVCGHVGVASPAGTMAEVNAVLDPITQTYMVAWEEITMHVNIPAEGNQTERVEYMTLFADEAMSEVIETWELCVFACNAVTSRELLFGQTTTVALPSAGIEALYCSDPHVKVIQRESSYLLRMRPQEVGTQQLLLHTLTNQHLAKTLLTVPTVYPTPTYTQALELSLADMTAPVFRRLQFVHRGQVDEVFTVHHNYKYQLSITPKQFALAPGDSQFITLQIDMLTLPEGKTEGRWPMWIFINNGDDKTVESYLLQVVLRAHRIVHEVPP</sequence>
<dbReference type="GO" id="GO:0090090">
    <property type="term" value="P:negative regulation of canonical Wnt signaling pathway"/>
    <property type="evidence" value="ECO:0007669"/>
    <property type="project" value="InterPro"/>
</dbReference>
<proteinExistence type="predicted"/>
<reference evidence="2 3" key="1">
    <citation type="submission" date="2017-03" db="EMBL/GenBank/DDBJ databases">
        <title>An alternative strategy for trypanosome survival in the mammalian bloodstream revealed through genome and transcriptome analysis of the ubiquitous bovine parasite Trypanosoma (Megatrypanum) theileri.</title>
        <authorList>
            <person name="Kelly S."/>
            <person name="Ivens A."/>
            <person name="Mott A."/>
            <person name="O'Neill E."/>
            <person name="Emms D."/>
            <person name="Macleod O."/>
            <person name="Voorheis P."/>
            <person name="Matthews J."/>
            <person name="Matthews K."/>
            <person name="Carrington M."/>
        </authorList>
    </citation>
    <scope>NUCLEOTIDE SEQUENCE [LARGE SCALE GENOMIC DNA]</scope>
    <source>
        <strain evidence="2">Edinburgh</strain>
    </source>
</reference>
<dbReference type="PANTHER" id="PTHR31043:SF3">
    <property type="entry name" value="NEPHROCYSTIN-4"/>
    <property type="match status" value="1"/>
</dbReference>
<dbReference type="OrthoDB" id="271255at2759"/>
<dbReference type="InterPro" id="IPR029775">
    <property type="entry name" value="NPHP4"/>
</dbReference>
<name>A0A1X0NY64_9TRYP</name>
<dbReference type="GO" id="GO:0097730">
    <property type="term" value="C:non-motile cilium"/>
    <property type="evidence" value="ECO:0007669"/>
    <property type="project" value="InterPro"/>
</dbReference>